<evidence type="ECO:0000256" key="1">
    <source>
        <dbReference type="SAM" id="MobiDB-lite"/>
    </source>
</evidence>
<dbReference type="GO" id="GO:0032259">
    <property type="term" value="P:methylation"/>
    <property type="evidence" value="ECO:0007669"/>
    <property type="project" value="UniProtKB-KW"/>
</dbReference>
<dbReference type="PANTHER" id="PTHR46167:SF1">
    <property type="entry name" value="N-LYSINE METHYLTRANSFERASE KMT5A"/>
    <property type="match status" value="1"/>
</dbReference>
<keyword evidence="3" id="KW-0489">Methyltransferase</keyword>
<accession>A0A9W5T903</accession>
<dbReference type="GO" id="GO:0042799">
    <property type="term" value="F:histone H4K20 methyltransferase activity"/>
    <property type="evidence" value="ECO:0007669"/>
    <property type="project" value="TreeGrafter"/>
</dbReference>
<dbReference type="Proteomes" id="UP001057455">
    <property type="component" value="Unassembled WGS sequence"/>
</dbReference>
<name>A0A9W5T903_BABOV</name>
<gene>
    <name evidence="3" type="ORF">BaOVIS_010780</name>
</gene>
<feature type="compositionally biased region" description="Basic and acidic residues" evidence="1">
    <location>
        <begin position="81"/>
        <end position="91"/>
    </location>
</feature>
<evidence type="ECO:0000313" key="4">
    <source>
        <dbReference type="Proteomes" id="UP001057455"/>
    </source>
</evidence>
<organism evidence="3 4">
    <name type="scientific">Babesia ovis</name>
    <dbReference type="NCBI Taxonomy" id="5869"/>
    <lineage>
        <taxon>Eukaryota</taxon>
        <taxon>Sar</taxon>
        <taxon>Alveolata</taxon>
        <taxon>Apicomplexa</taxon>
        <taxon>Aconoidasida</taxon>
        <taxon>Piroplasmida</taxon>
        <taxon>Babesiidae</taxon>
        <taxon>Babesia</taxon>
    </lineage>
</organism>
<dbReference type="PROSITE" id="PS50280">
    <property type="entry name" value="SET"/>
    <property type="match status" value="1"/>
</dbReference>
<dbReference type="GO" id="GO:0005634">
    <property type="term" value="C:nucleus"/>
    <property type="evidence" value="ECO:0007669"/>
    <property type="project" value="TreeGrafter"/>
</dbReference>
<proteinExistence type="predicted"/>
<evidence type="ECO:0000313" key="3">
    <source>
        <dbReference type="EMBL" id="GFE53674.1"/>
    </source>
</evidence>
<protein>
    <submittedName>
        <fullName evidence="3">Histone lysine methyltransferase SET8</fullName>
    </submittedName>
</protein>
<feature type="domain" description="SET" evidence="2">
    <location>
        <begin position="682"/>
        <end position="807"/>
    </location>
</feature>
<dbReference type="OrthoDB" id="5560686at2759"/>
<dbReference type="GO" id="GO:0005700">
    <property type="term" value="C:polytene chromosome"/>
    <property type="evidence" value="ECO:0007669"/>
    <property type="project" value="TreeGrafter"/>
</dbReference>
<dbReference type="InterPro" id="IPR046341">
    <property type="entry name" value="SET_dom_sf"/>
</dbReference>
<dbReference type="Gene3D" id="2.170.270.10">
    <property type="entry name" value="SET domain"/>
    <property type="match status" value="1"/>
</dbReference>
<reference evidence="3" key="1">
    <citation type="submission" date="2019-12" db="EMBL/GenBank/DDBJ databases">
        <title>Genome sequence of Babesia ovis.</title>
        <authorList>
            <person name="Yamagishi J."/>
            <person name="Sevinc F."/>
            <person name="Xuan X."/>
        </authorList>
    </citation>
    <scope>NUCLEOTIDE SEQUENCE</scope>
    <source>
        <strain evidence="3">Selcuk</strain>
    </source>
</reference>
<dbReference type="PANTHER" id="PTHR46167">
    <property type="entry name" value="N-LYSINE METHYLTRANSFERASE KMT5A"/>
    <property type="match status" value="1"/>
</dbReference>
<dbReference type="Pfam" id="PF00856">
    <property type="entry name" value="SET"/>
    <property type="match status" value="1"/>
</dbReference>
<dbReference type="InterPro" id="IPR051760">
    <property type="entry name" value="KMT5A"/>
</dbReference>
<dbReference type="InterPro" id="IPR001214">
    <property type="entry name" value="SET_dom"/>
</dbReference>
<dbReference type="SMART" id="SM00317">
    <property type="entry name" value="SET"/>
    <property type="match status" value="1"/>
</dbReference>
<evidence type="ECO:0000259" key="2">
    <source>
        <dbReference type="PROSITE" id="PS50280"/>
    </source>
</evidence>
<dbReference type="GO" id="GO:0006357">
    <property type="term" value="P:regulation of transcription by RNA polymerase II"/>
    <property type="evidence" value="ECO:0007669"/>
    <property type="project" value="TreeGrafter"/>
</dbReference>
<sequence>MESRESTSNTEGDVTDIATPPMETTELFRQTEDMRPNVTDGNTSFNNEHGLTMDEMMTPLKTHNMNQKHYPIVKIAHSHNLDLPRQGDDSTHTPLITRKTPEKQSNDVDSSNSDVDPFLDISPFVKSSRYGQTGQKFRLFWLPNTEVSSLMRVPSIAQLSNTHAYTAEMLYIVYTPSSMDILQDVSDITGVEKRPFHTPFVLLYSYSYKSMYFKVVGRIMQPCYTITFGEDGEPATVVLEDETVTDTSTRRKLGIRTPNTNYAFYRSYLYGLDDDQKTLRVKVSLRNIKDLGLDMRDMSVEDEANNRIRASPVNRIPYNGTTQRSDFDNAQYNTMTPSNIHLSSELASNLSIDTLQFDGGVPYDNEVKQEDTQKTVRHGGWVYAAMNDHDGEDHLVYGLPGVLWTELKRFLGMEGTSAVPHCNLSMVNHRMEAMIKRNFELYDEQNQQLSADVKNDLIPVADKGLNSTAAYHVGSHLINVGDFVVVKFPSTYRGYTEEDIIKIYDHETLVRCFDTLTMLSDEGPTDLTIGLAQYCPNIFWNLVLGGDLDTALRQMAPKMYGTLRKRKRAVPKDESLPTGTRHILPVSRSSDAPIFDNNFVIMQNMFERDAQAKIERLEKIREQQRDFSGKPIRYTVSKYLTDEELIATVMDADGFLLKSMQLLTPEQKMVIYRTCLRRGLYVPVRLEYLPGKGRAVFAAYDIGKDEFIVEYKGHIITEKVAKYREQKYDQSKTYKGSFVFYFKIHAKRYGIDATEEDIKFGPARLINHSRKNPNVIPKAMEIDGCPRLFFVAKRDIKRGEELLIDYGERDPSVIKVNPWLLE</sequence>
<feature type="region of interest" description="Disordered" evidence="1">
    <location>
        <begin position="81"/>
        <end position="113"/>
    </location>
</feature>
<dbReference type="EMBL" id="BLIY01000007">
    <property type="protein sequence ID" value="GFE53674.1"/>
    <property type="molecule type" value="Genomic_DNA"/>
</dbReference>
<dbReference type="SUPFAM" id="SSF82199">
    <property type="entry name" value="SET domain"/>
    <property type="match status" value="1"/>
</dbReference>
<dbReference type="AlphaFoldDB" id="A0A9W5T903"/>
<comment type="caution">
    <text evidence="3">The sequence shown here is derived from an EMBL/GenBank/DDBJ whole genome shotgun (WGS) entry which is preliminary data.</text>
</comment>
<keyword evidence="4" id="KW-1185">Reference proteome</keyword>
<keyword evidence="3" id="KW-0808">Transferase</keyword>